<accession>A0A1M4WPP2</accession>
<evidence type="ECO:0000259" key="1">
    <source>
        <dbReference type="Pfam" id="PF01656"/>
    </source>
</evidence>
<evidence type="ECO:0000313" key="3">
    <source>
        <dbReference type="Proteomes" id="UP000184295"/>
    </source>
</evidence>
<dbReference type="InterPro" id="IPR027417">
    <property type="entry name" value="P-loop_NTPase"/>
</dbReference>
<dbReference type="PANTHER" id="PTHR13696">
    <property type="entry name" value="P-LOOP CONTAINING NUCLEOSIDE TRIPHOSPHATE HYDROLASE"/>
    <property type="match status" value="1"/>
</dbReference>
<dbReference type="RefSeq" id="WP_072791392.1">
    <property type="nucleotide sequence ID" value="NZ_FQUL01000027.1"/>
</dbReference>
<keyword evidence="3" id="KW-1185">Reference proteome</keyword>
<name>A0A1M4WPP2_9ACTN</name>
<dbReference type="EMBL" id="FQUL01000027">
    <property type="protein sequence ID" value="SHE83023.1"/>
    <property type="molecule type" value="Genomic_DNA"/>
</dbReference>
<protein>
    <submittedName>
        <fullName evidence="2">Plasmid segregation oscillating ATPase ParF</fullName>
    </submittedName>
</protein>
<dbReference type="AlphaFoldDB" id="A0A1M4WPP2"/>
<dbReference type="SUPFAM" id="SSF52540">
    <property type="entry name" value="P-loop containing nucleoside triphosphate hydrolases"/>
    <property type="match status" value="1"/>
</dbReference>
<dbReference type="OrthoDB" id="9804460at2"/>
<dbReference type="NCBIfam" id="NF041546">
    <property type="entry name" value="ParA_partition"/>
    <property type="match status" value="1"/>
</dbReference>
<dbReference type="CDD" id="cd02042">
    <property type="entry name" value="ParAB_family"/>
    <property type="match status" value="1"/>
</dbReference>
<dbReference type="Pfam" id="PF01656">
    <property type="entry name" value="CbiA"/>
    <property type="match status" value="1"/>
</dbReference>
<sequence length="211" mass="22592">MKAIKVAVISQKGGTGKTTLALNLADGLSRRGRVLIVDADPQNSLSQWVAMSDSRYQLPEVQKVDGPPAISIHQSAGTYDFVVIDCPPAIYSKEVVDLLGVVDIALIPVLPSPIDLWASVEMIKLTKKIQSVNKKLSAFMVLNQVEPKSALSRAMTDALAALDTPVLAAKVSRRAAFKNAAVEGVSVYRLGKRGDAAVNDIEGIVEELLCR</sequence>
<proteinExistence type="predicted"/>
<dbReference type="InterPro" id="IPR048089">
    <property type="entry name" value="McdA"/>
</dbReference>
<gene>
    <name evidence="2" type="ORF">SAMN02745225_01740</name>
</gene>
<reference evidence="3" key="1">
    <citation type="submission" date="2016-11" db="EMBL/GenBank/DDBJ databases">
        <authorList>
            <person name="Varghese N."/>
            <person name="Submissions S."/>
        </authorList>
    </citation>
    <scope>NUCLEOTIDE SEQUENCE [LARGE SCALE GENOMIC DNA]</scope>
    <source>
        <strain evidence="3">DSM 19514</strain>
    </source>
</reference>
<dbReference type="InterPro" id="IPR050678">
    <property type="entry name" value="DNA_Partitioning_ATPase"/>
</dbReference>
<feature type="domain" description="CobQ/CobB/MinD/ParA nucleotide binding" evidence="1">
    <location>
        <begin position="6"/>
        <end position="186"/>
    </location>
</feature>
<evidence type="ECO:0000313" key="2">
    <source>
        <dbReference type="EMBL" id="SHE83023.1"/>
    </source>
</evidence>
<dbReference type="Proteomes" id="UP000184295">
    <property type="component" value="Unassembled WGS sequence"/>
</dbReference>
<organism evidence="2 3">
    <name type="scientific">Ferrithrix thermotolerans DSM 19514</name>
    <dbReference type="NCBI Taxonomy" id="1121881"/>
    <lineage>
        <taxon>Bacteria</taxon>
        <taxon>Bacillati</taxon>
        <taxon>Actinomycetota</taxon>
        <taxon>Acidimicrobiia</taxon>
        <taxon>Acidimicrobiales</taxon>
        <taxon>Acidimicrobiaceae</taxon>
        <taxon>Ferrithrix</taxon>
    </lineage>
</organism>
<dbReference type="STRING" id="1121881.SAMN02745225_01740"/>
<dbReference type="Gene3D" id="3.40.50.300">
    <property type="entry name" value="P-loop containing nucleotide triphosphate hydrolases"/>
    <property type="match status" value="1"/>
</dbReference>
<dbReference type="InterPro" id="IPR002586">
    <property type="entry name" value="CobQ/CobB/MinD/ParA_Nub-bd_dom"/>
</dbReference>
<dbReference type="PANTHER" id="PTHR13696:SF96">
    <property type="entry name" value="COBQ_COBB_MIND_PARA NUCLEOTIDE BINDING DOMAIN-CONTAINING PROTEIN"/>
    <property type="match status" value="1"/>
</dbReference>
<dbReference type="PIRSF" id="PIRSF009320">
    <property type="entry name" value="Nuc_binding_HP_1000"/>
    <property type="match status" value="1"/>
</dbReference>